<feature type="transmembrane region" description="Helical" evidence="7">
    <location>
        <begin position="167"/>
        <end position="189"/>
    </location>
</feature>
<dbReference type="EMBL" id="KL660643">
    <property type="protein sequence ID" value="KFA64894.1"/>
    <property type="molecule type" value="Genomic_DNA"/>
</dbReference>
<dbReference type="FunCoup" id="A0A084QLQ9">
    <property type="interactions" value="20"/>
</dbReference>
<dbReference type="OrthoDB" id="413079at2759"/>
<feature type="transmembrane region" description="Helical" evidence="7">
    <location>
        <begin position="314"/>
        <end position="332"/>
    </location>
</feature>
<dbReference type="PANTHER" id="PTHR23514:SF3">
    <property type="entry name" value="BYPASS OF STOP CODON PROTEIN 6"/>
    <property type="match status" value="1"/>
</dbReference>
<feature type="transmembrane region" description="Helical" evidence="7">
    <location>
        <begin position="195"/>
        <end position="215"/>
    </location>
</feature>
<evidence type="ECO:0000256" key="6">
    <source>
        <dbReference type="ARBA" id="ARBA00023136"/>
    </source>
</evidence>
<evidence type="ECO:0000313" key="9">
    <source>
        <dbReference type="EMBL" id="KFA64894.1"/>
    </source>
</evidence>
<dbReference type="SUPFAM" id="SSF103473">
    <property type="entry name" value="MFS general substrate transporter"/>
    <property type="match status" value="1"/>
</dbReference>
<accession>A0A084QLQ9</accession>
<protein>
    <recommendedName>
        <fullName evidence="8">Major facilitator superfamily (MFS) profile domain-containing protein</fullName>
    </recommendedName>
</protein>
<organism evidence="9 10">
    <name type="scientific">Stachybotrys chlorohalonatus (strain IBT 40285)</name>
    <dbReference type="NCBI Taxonomy" id="1283841"/>
    <lineage>
        <taxon>Eukaryota</taxon>
        <taxon>Fungi</taxon>
        <taxon>Dikarya</taxon>
        <taxon>Ascomycota</taxon>
        <taxon>Pezizomycotina</taxon>
        <taxon>Sordariomycetes</taxon>
        <taxon>Hypocreomycetidae</taxon>
        <taxon>Hypocreales</taxon>
        <taxon>Stachybotryaceae</taxon>
        <taxon>Stachybotrys</taxon>
    </lineage>
</organism>
<reference evidence="9 10" key="1">
    <citation type="journal article" date="2014" name="BMC Genomics">
        <title>Comparative genome sequencing reveals chemotype-specific gene clusters in the toxigenic black mold Stachybotrys.</title>
        <authorList>
            <person name="Semeiks J."/>
            <person name="Borek D."/>
            <person name="Otwinowski Z."/>
            <person name="Grishin N.V."/>
        </authorList>
    </citation>
    <scope>NUCLEOTIDE SEQUENCE [LARGE SCALE GENOMIC DNA]</scope>
    <source>
        <strain evidence="9 10">IBT 40285</strain>
    </source>
</reference>
<feature type="transmembrane region" description="Helical" evidence="7">
    <location>
        <begin position="281"/>
        <end position="302"/>
    </location>
</feature>
<comment type="subcellular location">
    <subcellularLocation>
        <location evidence="1">Endomembrane system</location>
        <topology evidence="1">Multi-pass membrane protein</topology>
    </subcellularLocation>
</comment>
<dbReference type="Proteomes" id="UP000028524">
    <property type="component" value="Unassembled WGS sequence"/>
</dbReference>
<dbReference type="PROSITE" id="PS50850">
    <property type="entry name" value="MFS"/>
    <property type="match status" value="1"/>
</dbReference>
<dbReference type="AlphaFoldDB" id="A0A084QLQ9"/>
<keyword evidence="5 7" id="KW-1133">Transmembrane helix</keyword>
<evidence type="ECO:0000256" key="5">
    <source>
        <dbReference type="ARBA" id="ARBA00022989"/>
    </source>
</evidence>
<feature type="transmembrane region" description="Helical" evidence="7">
    <location>
        <begin position="109"/>
        <end position="128"/>
    </location>
</feature>
<proteinExistence type="inferred from homology"/>
<feature type="transmembrane region" description="Helical" evidence="7">
    <location>
        <begin position="369"/>
        <end position="391"/>
    </location>
</feature>
<dbReference type="Gene3D" id="1.20.1250.20">
    <property type="entry name" value="MFS general substrate transporter like domains"/>
    <property type="match status" value="2"/>
</dbReference>
<name>A0A084QLQ9_STAC4</name>
<dbReference type="PANTHER" id="PTHR23514">
    <property type="entry name" value="BYPASS OF STOP CODON PROTEIN 6"/>
    <property type="match status" value="1"/>
</dbReference>
<dbReference type="Pfam" id="PF07690">
    <property type="entry name" value="MFS_1"/>
    <property type="match status" value="1"/>
</dbReference>
<dbReference type="InterPro" id="IPR011701">
    <property type="entry name" value="MFS"/>
</dbReference>
<dbReference type="GO" id="GO:0012505">
    <property type="term" value="C:endomembrane system"/>
    <property type="evidence" value="ECO:0007669"/>
    <property type="project" value="UniProtKB-SubCell"/>
</dbReference>
<dbReference type="FunFam" id="1.20.1250.20:FF:000286">
    <property type="entry name" value="MFS efflux transporter"/>
    <property type="match status" value="1"/>
</dbReference>
<dbReference type="InterPro" id="IPR051788">
    <property type="entry name" value="MFS_Transporter"/>
</dbReference>
<evidence type="ECO:0000256" key="2">
    <source>
        <dbReference type="ARBA" id="ARBA00008335"/>
    </source>
</evidence>
<dbReference type="InterPro" id="IPR020846">
    <property type="entry name" value="MFS_dom"/>
</dbReference>
<keyword evidence="3" id="KW-0813">Transport</keyword>
<keyword evidence="6 7" id="KW-0472">Membrane</keyword>
<dbReference type="OMA" id="WTWYSIL"/>
<feature type="transmembrane region" description="Helical" evidence="7">
    <location>
        <begin position="397"/>
        <end position="421"/>
    </location>
</feature>
<evidence type="ECO:0000256" key="4">
    <source>
        <dbReference type="ARBA" id="ARBA00022692"/>
    </source>
</evidence>
<evidence type="ECO:0000256" key="1">
    <source>
        <dbReference type="ARBA" id="ARBA00004127"/>
    </source>
</evidence>
<gene>
    <name evidence="9" type="ORF">S40285_02874</name>
</gene>
<evidence type="ECO:0000259" key="8">
    <source>
        <dbReference type="PROSITE" id="PS50850"/>
    </source>
</evidence>
<dbReference type="GO" id="GO:0016020">
    <property type="term" value="C:membrane"/>
    <property type="evidence" value="ECO:0007669"/>
    <property type="project" value="TreeGrafter"/>
</dbReference>
<feature type="transmembrane region" description="Helical" evidence="7">
    <location>
        <begin position="43"/>
        <end position="66"/>
    </location>
</feature>
<feature type="transmembrane region" description="Helical" evidence="7">
    <location>
        <begin position="338"/>
        <end position="357"/>
    </location>
</feature>
<comment type="similarity">
    <text evidence="2">Belongs to the major facilitator superfamily.</text>
</comment>
<dbReference type="HOGENOM" id="CLU_021993_0_0_1"/>
<evidence type="ECO:0000256" key="3">
    <source>
        <dbReference type="ARBA" id="ARBA00022448"/>
    </source>
</evidence>
<dbReference type="InParanoid" id="A0A084QLQ9"/>
<feature type="transmembrane region" description="Helical" evidence="7">
    <location>
        <begin position="134"/>
        <end position="155"/>
    </location>
</feature>
<keyword evidence="4 7" id="KW-0812">Transmembrane</keyword>
<feature type="domain" description="Major facilitator superfamily (MFS) profile" evidence="8">
    <location>
        <begin position="44"/>
        <end position="425"/>
    </location>
</feature>
<evidence type="ECO:0000256" key="7">
    <source>
        <dbReference type="SAM" id="Phobius"/>
    </source>
</evidence>
<feature type="transmembrane region" description="Helical" evidence="7">
    <location>
        <begin position="242"/>
        <end position="261"/>
    </location>
</feature>
<keyword evidence="10" id="KW-1185">Reference proteome</keyword>
<feature type="transmembrane region" description="Helical" evidence="7">
    <location>
        <begin position="78"/>
        <end position="97"/>
    </location>
</feature>
<sequence length="437" mass="47145">MAEDTISPRPSVEQPLLESFPRHDSGIHQDGSSHDAETSPPRLMVGAAMLSFFILGLFQASIGVILPHVQADYDLNDAQVSLIFVAGPVGYVIAAQLNHLVHVNLGQRGIAIIGPIFELISAVITASHPSFAGLLLSFSINCFGIGLIDGSWCAWAGAMKNPNLISGLLHGSFSAGAGFGPIIVSQLVATGGKPWYFWYYTGVTLVEIVILPYAFRKESGHKYREEARRQNRDAATARSSHIFHYSAVWICAAYLLVDVGTETAISGWIVSFMLRVRHASVQLSSICSSCFWGGMAVGRLALGGVTDRLGVKRGTILYLLCTILLQLMFILVENHALSAVLITLIGFFTGPLFPSSIVQLSNMLPRDLVVAAVSYVASVGQVGGAFLPFAIGALSQWLGLRVFGVMIAIQLAVCLSLWLLLTRTRSKTTVQERERAD</sequence>
<dbReference type="GO" id="GO:0022857">
    <property type="term" value="F:transmembrane transporter activity"/>
    <property type="evidence" value="ECO:0007669"/>
    <property type="project" value="InterPro"/>
</dbReference>
<evidence type="ECO:0000313" key="10">
    <source>
        <dbReference type="Proteomes" id="UP000028524"/>
    </source>
</evidence>
<dbReference type="InterPro" id="IPR036259">
    <property type="entry name" value="MFS_trans_sf"/>
</dbReference>